<dbReference type="GO" id="GO:0042800">
    <property type="term" value="F:histone H3K4 methyltransferase activity"/>
    <property type="evidence" value="ECO:0007669"/>
    <property type="project" value="TreeGrafter"/>
</dbReference>
<feature type="compositionally biased region" description="Polar residues" evidence="3">
    <location>
        <begin position="406"/>
        <end position="421"/>
    </location>
</feature>
<feature type="compositionally biased region" description="Polar residues" evidence="3">
    <location>
        <begin position="56"/>
        <end position="66"/>
    </location>
</feature>
<dbReference type="EMBL" id="OZ035829">
    <property type="protein sequence ID" value="CAL1611075.1"/>
    <property type="molecule type" value="Genomic_DNA"/>
</dbReference>
<feature type="compositionally biased region" description="Basic and acidic residues" evidence="3">
    <location>
        <begin position="1015"/>
        <end position="1027"/>
    </location>
</feature>
<proteinExistence type="predicted"/>
<keyword evidence="5" id="KW-1185">Reference proteome</keyword>
<feature type="region of interest" description="Disordered" evidence="3">
    <location>
        <begin position="1"/>
        <end position="43"/>
    </location>
</feature>
<feature type="compositionally biased region" description="Basic residues" evidence="3">
    <location>
        <begin position="810"/>
        <end position="823"/>
    </location>
</feature>
<feature type="compositionally biased region" description="Basic and acidic residues" evidence="3">
    <location>
        <begin position="1132"/>
        <end position="1145"/>
    </location>
</feature>
<feature type="compositionally biased region" description="Low complexity" evidence="3">
    <location>
        <begin position="824"/>
        <end position="836"/>
    </location>
</feature>
<feature type="region of interest" description="Disordered" evidence="3">
    <location>
        <begin position="770"/>
        <end position="837"/>
    </location>
</feature>
<dbReference type="PANTHER" id="PTHR46147">
    <property type="entry name" value="HISTONE-LYSINE N-METHYLTRANSFERASE ASH1"/>
    <property type="match status" value="1"/>
</dbReference>
<accession>A0AAV2MCX6</accession>
<dbReference type="PANTHER" id="PTHR46147:SF2">
    <property type="entry name" value="SET-BINDING PROTEIN"/>
    <property type="match status" value="1"/>
</dbReference>
<feature type="region of interest" description="Disordered" evidence="3">
    <location>
        <begin position="1081"/>
        <end position="1157"/>
    </location>
</feature>
<sequence length="1187" mass="132509">MDQRVKGGSPPKAKLDGSSETKSSEKDHVPEKKRKSGAEDGGVLELLIEGRCGTKGDQQLQISGKDTNCPEGNVRLRIGLQAKRTKKPPKILESYVCKPTIRTYQRQGRGSLRGEAEGGMGHQSKSNSSPDEAISREQHSGLDGVQSTTKQTAPAPPSSTPSAPATASVTAVSVKRNRSSSQVPIKLAEKAEVISKASRPCPKKRGRPPKRPLPDDYNDHAEKGNRQLNIRRSFGGKLGPQINVSKRGTIYMGKRRGRKPKVQSAISHSLSQPSLFTSAPETSLFSQPLASHPFPSPSLTHSSGAQSPFSEHSFTDPSPCLLFSQPFSLPSPSSSCTSPRPPSSSSFSSFVRKSCPCQGRPHFPFHQSTCKLSTPISSLQHAPGSPPGHLKEATTSPRSESHSEETLPSDSGIGTDNNSISERGEIRGSRGILRVGHSSGLIIGSQKHPATIRDHPTPVSPALLSRQPNPNAHRDRHRHRRRDFDCSSSCACLCACPGQSKCVQPDFYSCHNALKRQKSKHKKKHQQHMHLQDPEFLSELEELIALFSEMHIGRRSWARAGLVHNFDGGSPGGRRHHPSHSMRSNIFCINLNGFYSPHPSAYSHNPSIPTQPFYSCHPVHCGRKVDRRQCGCSAKFQDSMDNMYRSYPGLYNHLPSSYPLPSPHFTLHQSPHFFMNPARFHRRRNRTMRDAEEDSARGSGHLGSGLTSNFPCACGRTEHKHKHKHRHRHCDEEDDVREDEVERERTSPVHTNLFTSAAVESGARGLRWGGDRPWRRDEPAWMERRETGTHNDSRTWGQHKTLQPIDHGSVHKRRPGRPRKHHLSSSTAPPAHSTSSGFMSVCEVQAGTEVARSEPALLMTEAELQAKSKKGRQRRHSPSPLHQSVTEDRVDSDSPTESSEQSDVEETPSQPVSVPTEEHTDSAPIKNFLQAGLYSDDYKTTDPPSPSTHFGTQSTEYSPEEQDYSLLPAPIHVGKYLRMKRLHFQLPYEVMWQWQHDQLCRPPVVPLKRKRRTCRPKEKTSSSHNNEDQSGDITSLFPHLDMDPLSSCERSFVVEHHVFLLRNWELVRERQIRLRIQRERLRDSEEEEEEEEHNHNMSDQPTGKERVLSDSSKTPSDFLAASPSPAKAQSGPDEREADKRGEKELIQAGGRSLRIRPGANRWTGVDVITQLLLMNTNNGRKKKDRGD</sequence>
<feature type="region of interest" description="Disordered" evidence="3">
    <location>
        <begin position="865"/>
        <end position="961"/>
    </location>
</feature>
<feature type="region of interest" description="Disordered" evidence="3">
    <location>
        <begin position="721"/>
        <end position="747"/>
    </location>
</feature>
<feature type="region of interest" description="Disordered" evidence="3">
    <location>
        <begin position="444"/>
        <end position="476"/>
    </location>
</feature>
<feature type="compositionally biased region" description="Basic and acidic residues" evidence="3">
    <location>
        <begin position="13"/>
        <end position="30"/>
    </location>
</feature>
<organism evidence="4 5">
    <name type="scientific">Knipowitschia caucasica</name>
    <name type="common">Caucasian dwarf goby</name>
    <name type="synonym">Pomatoschistus caucasicus</name>
    <dbReference type="NCBI Taxonomy" id="637954"/>
    <lineage>
        <taxon>Eukaryota</taxon>
        <taxon>Metazoa</taxon>
        <taxon>Chordata</taxon>
        <taxon>Craniata</taxon>
        <taxon>Vertebrata</taxon>
        <taxon>Euteleostomi</taxon>
        <taxon>Actinopterygii</taxon>
        <taxon>Neopterygii</taxon>
        <taxon>Teleostei</taxon>
        <taxon>Neoteleostei</taxon>
        <taxon>Acanthomorphata</taxon>
        <taxon>Gobiaria</taxon>
        <taxon>Gobiiformes</taxon>
        <taxon>Gobioidei</taxon>
        <taxon>Gobiidae</taxon>
        <taxon>Gobiinae</taxon>
        <taxon>Knipowitschia</taxon>
    </lineage>
</organism>
<comment type="subcellular location">
    <subcellularLocation>
        <location evidence="1">Nucleus</location>
    </subcellularLocation>
</comment>
<evidence type="ECO:0000256" key="3">
    <source>
        <dbReference type="SAM" id="MobiDB-lite"/>
    </source>
</evidence>
<evidence type="ECO:0000313" key="4">
    <source>
        <dbReference type="EMBL" id="CAL1611075.1"/>
    </source>
</evidence>
<feature type="compositionally biased region" description="Polar residues" evidence="3">
    <location>
        <begin position="264"/>
        <end position="273"/>
    </location>
</feature>
<feature type="compositionally biased region" description="Basic and acidic residues" evidence="3">
    <location>
        <begin position="212"/>
        <end position="225"/>
    </location>
</feature>
<evidence type="ECO:0000313" key="5">
    <source>
        <dbReference type="Proteomes" id="UP001497482"/>
    </source>
</evidence>
<keyword evidence="2" id="KW-0539">Nucleus</keyword>
<feature type="compositionally biased region" description="Basic residues" evidence="3">
    <location>
        <begin position="867"/>
        <end position="877"/>
    </location>
</feature>
<dbReference type="AlphaFoldDB" id="A0AAV2MCX6"/>
<feature type="region of interest" description="Disordered" evidence="3">
    <location>
        <begin position="1010"/>
        <end position="1032"/>
    </location>
</feature>
<feature type="compositionally biased region" description="Basic residues" evidence="3">
    <location>
        <begin position="201"/>
        <end position="210"/>
    </location>
</feature>
<feature type="compositionally biased region" description="Basic and acidic residues" evidence="3">
    <location>
        <begin position="1092"/>
        <end position="1108"/>
    </location>
</feature>
<gene>
    <name evidence="4" type="ORF">KC01_LOCUS37556</name>
</gene>
<feature type="region of interest" description="Disordered" evidence="3">
    <location>
        <begin position="54"/>
        <end position="73"/>
    </location>
</feature>
<evidence type="ECO:0000256" key="1">
    <source>
        <dbReference type="ARBA" id="ARBA00004123"/>
    </source>
</evidence>
<dbReference type="GO" id="GO:0005654">
    <property type="term" value="C:nucleoplasm"/>
    <property type="evidence" value="ECO:0007669"/>
    <property type="project" value="TreeGrafter"/>
</dbReference>
<evidence type="ECO:0000256" key="2">
    <source>
        <dbReference type="ARBA" id="ARBA00023242"/>
    </source>
</evidence>
<feature type="compositionally biased region" description="Basic and acidic residues" evidence="3">
    <location>
        <begin position="770"/>
        <end position="793"/>
    </location>
</feature>
<protein>
    <recommendedName>
        <fullName evidence="6">Histone-lysine N-methyltransferase ASH1L</fullName>
    </recommendedName>
</protein>
<evidence type="ECO:0008006" key="6">
    <source>
        <dbReference type="Google" id="ProtNLM"/>
    </source>
</evidence>
<feature type="region of interest" description="Disordered" evidence="3">
    <location>
        <begin position="375"/>
        <end position="432"/>
    </location>
</feature>
<dbReference type="Proteomes" id="UP001497482">
    <property type="component" value="Chromosome 7"/>
</dbReference>
<dbReference type="GO" id="GO:0006355">
    <property type="term" value="P:regulation of DNA-templated transcription"/>
    <property type="evidence" value="ECO:0007669"/>
    <property type="project" value="TreeGrafter"/>
</dbReference>
<feature type="compositionally biased region" description="Low complexity" evidence="3">
    <location>
        <begin position="160"/>
        <end position="174"/>
    </location>
</feature>
<name>A0AAV2MCX6_KNICA</name>
<reference evidence="4 5" key="1">
    <citation type="submission" date="2024-04" db="EMBL/GenBank/DDBJ databases">
        <authorList>
            <person name="Waldvogel A.-M."/>
            <person name="Schoenle A."/>
        </authorList>
    </citation>
    <scope>NUCLEOTIDE SEQUENCE [LARGE SCALE GENOMIC DNA]</scope>
</reference>
<feature type="compositionally biased region" description="Polar residues" evidence="3">
    <location>
        <begin position="947"/>
        <end position="957"/>
    </location>
</feature>
<feature type="region of interest" description="Disordered" evidence="3">
    <location>
        <begin position="80"/>
        <end position="273"/>
    </location>
</feature>